<gene>
    <name evidence="4" type="ORF">SAMN04488012_101112</name>
</gene>
<sequence>MTLFWLITGALVVLTLLPVVMALLRGGGDGRGTDLAIYRDQLAEVERDLERGLLSEDEAARTRIEVQRRMLDADRRERGVVSRLPRGTALVFGGVIALSAAAGTFALYSLLGAPGYPDLPLAERIAQADAARDRRPSQAEAEAQAAPMMPEPPELDPDFDRLLTQLRQVMDERPDDLQGYRLLARNEAAIGNFPAARAAQERLVELLGPDVTAEDLAMWGELMVLSAGGFVSSEAEAVLDRALAADPRNGRAAYYKGLALAQIGRPDQAFAIWRGLLERGPEEAPWIEPIRGQIGQVAAAAGIRYDAPAPAAPRGPTAADMEAAADMSPEDRQAMIGNMVSGLSQRLATEGGPSSDWARLIVALSVLGQTDRAQAILDEARGVFAGSQPDLDAIAAAADRAGLSE</sequence>
<keyword evidence="3" id="KW-1133">Transmembrane helix</keyword>
<keyword evidence="5" id="KW-1185">Reference proteome</keyword>
<reference evidence="4 5" key="1">
    <citation type="submission" date="2016-11" db="EMBL/GenBank/DDBJ databases">
        <authorList>
            <person name="Jaros S."/>
            <person name="Januszkiewicz K."/>
            <person name="Wedrychowicz H."/>
        </authorList>
    </citation>
    <scope>NUCLEOTIDE SEQUENCE [LARGE SCALE GENOMIC DNA]</scope>
    <source>
        <strain evidence="4 5">DSM 26892</strain>
    </source>
</reference>
<evidence type="ECO:0000313" key="4">
    <source>
        <dbReference type="EMBL" id="SHI35405.1"/>
    </source>
</evidence>
<dbReference type="GO" id="GO:0017004">
    <property type="term" value="P:cytochrome complex assembly"/>
    <property type="evidence" value="ECO:0007669"/>
    <property type="project" value="UniProtKB-KW"/>
</dbReference>
<dbReference type="AlphaFoldDB" id="A0A1M6AFZ8"/>
<organism evidence="4 5">
    <name type="scientific">Palleronia salina</name>
    <dbReference type="NCBI Taxonomy" id="313368"/>
    <lineage>
        <taxon>Bacteria</taxon>
        <taxon>Pseudomonadati</taxon>
        <taxon>Pseudomonadota</taxon>
        <taxon>Alphaproteobacteria</taxon>
        <taxon>Rhodobacterales</taxon>
        <taxon>Roseobacteraceae</taxon>
        <taxon>Palleronia</taxon>
    </lineage>
</organism>
<dbReference type="STRING" id="313368.SAMN04488012_101112"/>
<dbReference type="NCBIfam" id="TIGR03142">
    <property type="entry name" value="cytochro_ccmI"/>
    <property type="match status" value="1"/>
</dbReference>
<feature type="transmembrane region" description="Helical" evidence="3">
    <location>
        <begin position="89"/>
        <end position="111"/>
    </location>
</feature>
<accession>A0A1M6AFZ8</accession>
<dbReference type="Proteomes" id="UP000184040">
    <property type="component" value="Unassembled WGS sequence"/>
</dbReference>
<dbReference type="InterPro" id="IPR011990">
    <property type="entry name" value="TPR-like_helical_dom_sf"/>
</dbReference>
<evidence type="ECO:0000256" key="2">
    <source>
        <dbReference type="SAM" id="MobiDB-lite"/>
    </source>
</evidence>
<keyword evidence="1" id="KW-0201">Cytochrome c-type biogenesis</keyword>
<dbReference type="EMBL" id="FQZA01000001">
    <property type="protein sequence ID" value="SHI35405.1"/>
    <property type="molecule type" value="Genomic_DNA"/>
</dbReference>
<proteinExistence type="predicted"/>
<evidence type="ECO:0000256" key="1">
    <source>
        <dbReference type="ARBA" id="ARBA00022748"/>
    </source>
</evidence>
<evidence type="ECO:0000313" key="5">
    <source>
        <dbReference type="Proteomes" id="UP000184040"/>
    </source>
</evidence>
<keyword evidence="3" id="KW-0812">Transmembrane</keyword>
<protein>
    <submittedName>
        <fullName evidence="4">Cytochrome c-type biogenesis protein CcmH</fullName>
    </submittedName>
</protein>
<dbReference type="Gene3D" id="1.25.40.10">
    <property type="entry name" value="Tetratricopeptide repeat domain"/>
    <property type="match status" value="1"/>
</dbReference>
<feature type="region of interest" description="Disordered" evidence="2">
    <location>
        <begin position="130"/>
        <end position="152"/>
    </location>
</feature>
<name>A0A1M6AFZ8_9RHOB</name>
<feature type="compositionally biased region" description="Low complexity" evidence="2">
    <location>
        <begin position="138"/>
        <end position="148"/>
    </location>
</feature>
<dbReference type="RefSeq" id="WP_073125487.1">
    <property type="nucleotide sequence ID" value="NZ_FQZA01000001.1"/>
</dbReference>
<keyword evidence="3" id="KW-0472">Membrane</keyword>
<evidence type="ECO:0000256" key="3">
    <source>
        <dbReference type="SAM" id="Phobius"/>
    </source>
</evidence>
<dbReference type="SUPFAM" id="SSF48452">
    <property type="entry name" value="TPR-like"/>
    <property type="match status" value="1"/>
</dbReference>
<dbReference type="InterPro" id="IPR017560">
    <property type="entry name" value="Cyt_c_biogenesis_CcmI"/>
</dbReference>